<dbReference type="PANTHER" id="PTHR47219:SF9">
    <property type="entry name" value="GTPASE ACTIVATING PROTEIN AND CENTROSOME-ASSOCIATED, ISOFORM B"/>
    <property type="match status" value="1"/>
</dbReference>
<sequence>MFNNDIIKEKDNYKQKISALYKNETEDIKAYNHYDMKEEEEEEKISGKKKPSIKIFGSPALHGLNSQLNNNSQTDLYYNFDSFLKRDKEKIQDDKLNYSVGRETIEDYTMPTLVESNKSETEEYGKCYLYNKYDIYKSYKNDLIRNDNDLDYKGIMSSSKLKDDNVEDDDNNHTYDNQYDDDYDNKCDYNYDDNYGDDYGDNYDDHYNNQCDYNYDDNYENQCDYNCDDPFEEEKYSTYCDKGYLRSFLKNAIVRPNLQTFLGKKIISFLNEKERDIFSLTCKILFFEVYSLNNLKTLYKYQFISDEKRSFIWKAILLEENTYISEEYYKELKNRKSMYDKTIEKDINRTFPNNPHFINKNMNMQNKLLDILKVCSLYYERIGYCQGMNYIAGILLLVFRKNIDTIRCFISMLKNYNIKGMFSYNFPQLKKIIYQLNILIKAYIPKLFYYFRRKKIKIDFFCVNWFLTLFSQDLSFENTLKLWDLFFLFGIKILMKFTLILLYYHENNIIHLSYDEALTYLKTITKSPFINYLFQENNFFSYLKKFKITNRMLTQIILLKKNHQKINLLVKENNGKLKCSIQIKQNNKHTLTSKIKERFRNFFNFDDTYVDYINYFYRQNGDTNSNKRDDNIKNDNTKNENTKNGNEKNDNEKNGNKNDDDDDADTNNNLSYNHFSNNHFYYRNFFQHFNCGNIFKNPNYSNEIVLTNTTCLSVHFNSNILCNSKNLNNKNTNESLEDIKENDHTKNSSNFFLETNTYYDLNLTKSSDPNNFKK</sequence>
<dbReference type="KEGG" id="pgab:PGSY75_0506700"/>
<name>A0A151LSV1_9APIC</name>
<reference evidence="3 4" key="1">
    <citation type="journal article" date="2016" name="Nat. Commun.">
        <title>Genomes of cryptic chimpanzee Plasmodium species reveal key evolutionary events leading to human malaria.</title>
        <authorList>
            <person name="Sundararaman S.A."/>
            <person name="Plenderleith L.J."/>
            <person name="Liu W."/>
            <person name="Loy D.E."/>
            <person name="Learn G.H."/>
            <person name="Li Y."/>
            <person name="Shaw K.S."/>
            <person name="Ayouba A."/>
            <person name="Peeters M."/>
            <person name="Speede S."/>
            <person name="Shaw G.M."/>
            <person name="Bushman F.D."/>
            <person name="Brisson D."/>
            <person name="Rayner J.C."/>
            <person name="Sharp P.M."/>
            <person name="Hahn B.H."/>
        </authorList>
    </citation>
    <scope>NUCLEOTIDE SEQUENCE [LARGE SCALE GENOMIC DNA]</scope>
    <source>
        <strain evidence="3 4">SY75</strain>
    </source>
</reference>
<evidence type="ECO:0000259" key="2">
    <source>
        <dbReference type="PROSITE" id="PS50086"/>
    </source>
</evidence>
<evidence type="ECO:0000313" key="4">
    <source>
        <dbReference type="Proteomes" id="UP000076004"/>
    </source>
</evidence>
<dbReference type="Pfam" id="PF00566">
    <property type="entry name" value="RabGAP-TBC"/>
    <property type="match status" value="1"/>
</dbReference>
<dbReference type="AlphaFoldDB" id="A0A151LSV1"/>
<dbReference type="FunFam" id="1.10.8.270:FF:000033">
    <property type="entry name" value="GTPase-activating protein, putative"/>
    <property type="match status" value="1"/>
</dbReference>
<organism evidence="3 4">
    <name type="scientific">Plasmodium gaboni</name>
    <dbReference type="NCBI Taxonomy" id="647221"/>
    <lineage>
        <taxon>Eukaryota</taxon>
        <taxon>Sar</taxon>
        <taxon>Alveolata</taxon>
        <taxon>Apicomplexa</taxon>
        <taxon>Aconoidasida</taxon>
        <taxon>Haemosporida</taxon>
        <taxon>Plasmodiidae</taxon>
        <taxon>Plasmodium</taxon>
        <taxon>Plasmodium (Laverania)</taxon>
    </lineage>
</organism>
<evidence type="ECO:0000313" key="3">
    <source>
        <dbReference type="EMBL" id="KYO02263.1"/>
    </source>
</evidence>
<dbReference type="InterPro" id="IPR035969">
    <property type="entry name" value="Rab-GAP_TBC_sf"/>
</dbReference>
<dbReference type="SMART" id="SM00164">
    <property type="entry name" value="TBC"/>
    <property type="match status" value="1"/>
</dbReference>
<feature type="compositionally biased region" description="Basic and acidic residues" evidence="1">
    <location>
        <begin position="625"/>
        <end position="658"/>
    </location>
</feature>
<dbReference type="SUPFAM" id="SSF47923">
    <property type="entry name" value="Ypt/Rab-GAP domain of gyp1p"/>
    <property type="match status" value="2"/>
</dbReference>
<dbReference type="GeneID" id="29774959"/>
<gene>
    <name evidence="3" type="ORF">PGSY75_0506700</name>
</gene>
<dbReference type="GO" id="GO:0031267">
    <property type="term" value="F:small GTPase binding"/>
    <property type="evidence" value="ECO:0007669"/>
    <property type="project" value="TreeGrafter"/>
</dbReference>
<feature type="region of interest" description="Disordered" evidence="1">
    <location>
        <begin position="623"/>
        <end position="665"/>
    </location>
</feature>
<dbReference type="Gene3D" id="1.10.472.80">
    <property type="entry name" value="Ypt/Rab-GAP domain of gyp1p, domain 3"/>
    <property type="match status" value="1"/>
</dbReference>
<dbReference type="VEuPathDB" id="PlasmoDB:PGSY75_0506700"/>
<dbReference type="InterPro" id="IPR050302">
    <property type="entry name" value="Rab_GAP_TBC_domain"/>
</dbReference>
<comment type="caution">
    <text evidence="3">The sequence shown here is derived from an EMBL/GenBank/DDBJ whole genome shotgun (WGS) entry which is preliminary data.</text>
</comment>
<dbReference type="RefSeq" id="XP_018643003.1">
    <property type="nucleotide sequence ID" value="XM_018784348.1"/>
</dbReference>
<dbReference type="GO" id="GO:0005096">
    <property type="term" value="F:GTPase activator activity"/>
    <property type="evidence" value="ECO:0007669"/>
    <property type="project" value="TreeGrafter"/>
</dbReference>
<dbReference type="PROSITE" id="PS50086">
    <property type="entry name" value="TBC_RABGAP"/>
    <property type="match status" value="1"/>
</dbReference>
<evidence type="ECO:0000256" key="1">
    <source>
        <dbReference type="SAM" id="MobiDB-lite"/>
    </source>
</evidence>
<accession>A0A151LSV1</accession>
<dbReference type="VEuPathDB" id="PlasmoDB:PGABG01_0505500"/>
<dbReference type="Proteomes" id="UP000076004">
    <property type="component" value="Chromosome 5"/>
</dbReference>
<dbReference type="PANTHER" id="PTHR47219">
    <property type="entry name" value="RAB GTPASE-ACTIVATING PROTEIN 1-LIKE"/>
    <property type="match status" value="1"/>
</dbReference>
<dbReference type="Gene3D" id="1.10.8.270">
    <property type="entry name" value="putative rabgap domain of human tbc1 domain family member 14 like domains"/>
    <property type="match status" value="1"/>
</dbReference>
<feature type="domain" description="Rab-GAP TBC" evidence="2">
    <location>
        <begin position="303"/>
        <end position="490"/>
    </location>
</feature>
<protein>
    <submittedName>
        <fullName evidence="3">Putative GTPase-activating protein</fullName>
    </submittedName>
</protein>
<dbReference type="EMBL" id="LVLB01000006">
    <property type="protein sequence ID" value="KYO02263.1"/>
    <property type="molecule type" value="Genomic_DNA"/>
</dbReference>
<proteinExistence type="predicted"/>
<dbReference type="InterPro" id="IPR000195">
    <property type="entry name" value="Rab-GAP-TBC_dom"/>
</dbReference>